<evidence type="ECO:0000313" key="3">
    <source>
        <dbReference type="EMBL" id="GFP18553.1"/>
    </source>
</evidence>
<dbReference type="EMBL" id="BLRZ01000036">
    <property type="protein sequence ID" value="GFP30018.1"/>
    <property type="molecule type" value="Genomic_DNA"/>
</dbReference>
<dbReference type="InterPro" id="IPR028087">
    <property type="entry name" value="Tad_N"/>
</dbReference>
<dbReference type="EMBL" id="BLRU01000002">
    <property type="protein sequence ID" value="GFP18553.1"/>
    <property type="molecule type" value="Genomic_DNA"/>
</dbReference>
<sequence length="156" mass="16983">MTKTRCLLQLPTMQEKGQVFIWLAVALPVFLVMAGWALDMGRALVFKAELTKACDIAASEVARQISLEEAERTGSTKMVEDLSGRINAHIRANISATYGATVTEIEYSIRGGPGDPRYIQVQVTARIPLLFMKVLGVDEGTVHAQGSGRIRGLHKG</sequence>
<proteinExistence type="predicted"/>
<keyword evidence="10" id="KW-1185">Reference proteome</keyword>
<evidence type="ECO:0000313" key="7">
    <source>
        <dbReference type="Proteomes" id="UP000561271"/>
    </source>
</evidence>
<dbReference type="RefSeq" id="WP_176231852.1">
    <property type="nucleotide sequence ID" value="NZ_BLRU01000002.1"/>
</dbReference>
<dbReference type="Proteomes" id="UP000574717">
    <property type="component" value="Unassembled WGS sequence"/>
</dbReference>
<dbReference type="EMBL" id="BLSC01000134">
    <property type="protein sequence ID" value="GFP37679.1"/>
    <property type="molecule type" value="Genomic_DNA"/>
</dbReference>
<evidence type="ECO:0000259" key="2">
    <source>
        <dbReference type="Pfam" id="PF13400"/>
    </source>
</evidence>
<protein>
    <recommendedName>
        <fullName evidence="2">Putative Flp pilus-assembly TadG-like N-terminal domain-containing protein</fullName>
    </recommendedName>
</protein>
<evidence type="ECO:0000313" key="6">
    <source>
        <dbReference type="EMBL" id="GFP39138.1"/>
    </source>
</evidence>
<evidence type="ECO:0000313" key="10">
    <source>
        <dbReference type="Proteomes" id="UP000588083"/>
    </source>
</evidence>
<comment type="caution">
    <text evidence="6">The sequence shown here is derived from an EMBL/GenBank/DDBJ whole genome shotgun (WGS) entry which is preliminary data.</text>
</comment>
<evidence type="ECO:0000256" key="1">
    <source>
        <dbReference type="SAM" id="Phobius"/>
    </source>
</evidence>
<dbReference type="AlphaFoldDB" id="A0A6V8Q356"/>
<feature type="domain" description="Putative Flp pilus-assembly TadG-like N-terminal" evidence="2">
    <location>
        <begin position="17"/>
        <end position="63"/>
    </location>
</feature>
<dbReference type="Pfam" id="PF13400">
    <property type="entry name" value="Tad"/>
    <property type="match status" value="1"/>
</dbReference>
<accession>A0A6V8Q356</accession>
<dbReference type="EMBL" id="BLSD01000033">
    <property type="protein sequence ID" value="GFP39138.1"/>
    <property type="molecule type" value="Genomic_DNA"/>
</dbReference>
<dbReference type="Proteomes" id="UP000561271">
    <property type="component" value="Unassembled WGS sequence"/>
</dbReference>
<feature type="transmembrane region" description="Helical" evidence="1">
    <location>
        <begin position="20"/>
        <end position="38"/>
    </location>
</feature>
<keyword evidence="1" id="KW-0472">Membrane</keyword>
<keyword evidence="1" id="KW-1133">Transmembrane helix</keyword>
<evidence type="ECO:0000313" key="4">
    <source>
        <dbReference type="EMBL" id="GFP30018.1"/>
    </source>
</evidence>
<evidence type="ECO:0000313" key="9">
    <source>
        <dbReference type="Proteomes" id="UP000574717"/>
    </source>
</evidence>
<keyword evidence="1" id="KW-0812">Transmembrane</keyword>
<reference evidence="7 8" key="1">
    <citation type="journal article" date="2020" name="Front. Microbiol.">
        <title>Single-cell genomics of novel Actinobacteria with the Wood-Ljungdahl pathway discovered in a serpentinizing system.</title>
        <authorList>
            <person name="Merino N."/>
            <person name="Kawai M."/>
            <person name="Boyd E.S."/>
            <person name="Colman D.R."/>
            <person name="McGlynn S.E."/>
            <person name="Nealson K.H."/>
            <person name="Kurokawa K."/>
            <person name="Hongoh Y."/>
        </authorList>
    </citation>
    <scope>NUCLEOTIDE SEQUENCE [LARGE SCALE GENOMIC DNA]</scope>
    <source>
        <strain evidence="3 9">S03</strain>
        <strain evidence="4 10">S34</strain>
        <strain evidence="5 7">S44</strain>
        <strain evidence="6 8">S47</strain>
    </source>
</reference>
<dbReference type="Proteomes" id="UP000569018">
    <property type="component" value="Unassembled WGS sequence"/>
</dbReference>
<gene>
    <name evidence="3" type="ORF">HKBW3S03_00058</name>
    <name evidence="4" type="ORF">HKBW3S34_00938</name>
    <name evidence="5" type="ORF">HKBW3S44_01356</name>
    <name evidence="6" type="ORF">HKBW3S47_00838</name>
</gene>
<evidence type="ECO:0000313" key="5">
    <source>
        <dbReference type="EMBL" id="GFP37679.1"/>
    </source>
</evidence>
<dbReference type="Proteomes" id="UP000588083">
    <property type="component" value="Unassembled WGS sequence"/>
</dbReference>
<name>A0A6V8Q356_9ACTN</name>
<evidence type="ECO:0000313" key="8">
    <source>
        <dbReference type="Proteomes" id="UP000569018"/>
    </source>
</evidence>
<organism evidence="6 8">
    <name type="scientific">Candidatus Hakubella thermalkaliphila</name>
    <dbReference type="NCBI Taxonomy" id="2754717"/>
    <lineage>
        <taxon>Bacteria</taxon>
        <taxon>Bacillati</taxon>
        <taxon>Actinomycetota</taxon>
        <taxon>Actinomycetota incertae sedis</taxon>
        <taxon>Candidatus Hakubellales</taxon>
        <taxon>Candidatus Hakubellaceae</taxon>
        <taxon>Candidatus Hakubella</taxon>
    </lineage>
</organism>